<dbReference type="InterPro" id="IPR029066">
    <property type="entry name" value="PLP-binding_barrel"/>
</dbReference>
<dbReference type="PIRSF" id="PIRSF004848">
    <property type="entry name" value="YBL036c_PLPDEIII"/>
    <property type="match status" value="1"/>
</dbReference>
<accession>A0ABX7IJH4</accession>
<evidence type="ECO:0000256" key="2">
    <source>
        <dbReference type="RuleBase" id="RU004514"/>
    </source>
</evidence>
<evidence type="ECO:0000313" key="5">
    <source>
        <dbReference type="Proteomes" id="UP000602653"/>
    </source>
</evidence>
<dbReference type="PANTHER" id="PTHR10146">
    <property type="entry name" value="PROLINE SYNTHETASE CO-TRANSCRIBED BACTERIAL HOMOLOG PROTEIN"/>
    <property type="match status" value="1"/>
</dbReference>
<proteinExistence type="inferred from homology"/>
<organism evidence="4 5">
    <name type="scientific">Arcanobacterium phocisimile</name>
    <dbReference type="NCBI Taxonomy" id="1302235"/>
    <lineage>
        <taxon>Bacteria</taxon>
        <taxon>Bacillati</taxon>
        <taxon>Actinomycetota</taxon>
        <taxon>Actinomycetes</taxon>
        <taxon>Actinomycetales</taxon>
        <taxon>Actinomycetaceae</taxon>
        <taxon>Arcanobacterium</taxon>
    </lineage>
</organism>
<comment type="similarity">
    <text evidence="2">Belongs to the pyridoxal phosphate-binding protein YggS/PROSC family.</text>
</comment>
<dbReference type="RefSeq" id="WP_204425101.1">
    <property type="nucleotide sequence ID" value="NZ_CP070228.1"/>
</dbReference>
<dbReference type="NCBIfam" id="TIGR00044">
    <property type="entry name" value="YggS family pyridoxal phosphate-dependent enzyme"/>
    <property type="match status" value="1"/>
</dbReference>
<dbReference type="Proteomes" id="UP000602653">
    <property type="component" value="Chromosome"/>
</dbReference>
<evidence type="ECO:0000259" key="3">
    <source>
        <dbReference type="Pfam" id="PF01168"/>
    </source>
</evidence>
<dbReference type="InterPro" id="IPR011078">
    <property type="entry name" value="PyrdxlP_homeostasis"/>
</dbReference>
<dbReference type="Pfam" id="PF01168">
    <property type="entry name" value="Ala_racemase_N"/>
    <property type="match status" value="1"/>
</dbReference>
<evidence type="ECO:0000256" key="1">
    <source>
        <dbReference type="ARBA" id="ARBA00022898"/>
    </source>
</evidence>
<sequence length="243" mass="26341">MGSIEAGEHRLESIAQNIGRIREQITHYTNGRDVDLILAAKHQPLPRLVEAYRAGGTLMGHNLVDQLAEATAGLHAQKIRPFTSVIGHVQSNKLSAAMRWADRIDTVDSFKTAQRIDRRQEARVASGEASGPYPMLLQLNSSGAATQFGCHPEDFVELARTVSALPFVRIAGVMTIGARGTEADIRSSFVLTRRLAEEIRNLPGLDDAGVLSMGMSNDMRIAIEEGSTVVRVGTAIFGTRPAQ</sequence>
<feature type="domain" description="Alanine racemase N-terminal" evidence="3">
    <location>
        <begin position="59"/>
        <end position="241"/>
    </location>
</feature>
<dbReference type="InterPro" id="IPR001608">
    <property type="entry name" value="Ala_racemase_N"/>
</dbReference>
<evidence type="ECO:0000313" key="4">
    <source>
        <dbReference type="EMBL" id="QRV02594.1"/>
    </source>
</evidence>
<protein>
    <submittedName>
        <fullName evidence="4">YggS family pyridoxal phosphate-dependent enzyme</fullName>
    </submittedName>
</protein>
<reference evidence="4 5" key="1">
    <citation type="submission" date="2021-02" db="EMBL/GenBank/DDBJ databases">
        <title>Complete Genome Sequence of Arcanobacterium phocisimile strain DSM 26142T from a harbour seal.</title>
        <authorList>
            <person name="Borowiak M."/>
            <person name="Alssahen M."/>
            <person name="Malorny B."/>
            <person name="Laemmler C."/>
            <person name="Siebert U."/>
            <person name="Ploetz M."/>
            <person name="Abdulmawjood A."/>
        </authorList>
    </citation>
    <scope>NUCLEOTIDE SEQUENCE [LARGE SCALE GENOMIC DNA]</scope>
    <source>
        <strain evidence="4 5">DSM 26142</strain>
    </source>
</reference>
<name>A0ABX7IJH4_9ACTO</name>
<keyword evidence="1" id="KW-0663">Pyridoxal phosphate</keyword>
<dbReference type="EMBL" id="CP070228">
    <property type="protein sequence ID" value="QRV02594.1"/>
    <property type="molecule type" value="Genomic_DNA"/>
</dbReference>
<dbReference type="Gene3D" id="3.20.20.10">
    <property type="entry name" value="Alanine racemase"/>
    <property type="match status" value="1"/>
</dbReference>
<gene>
    <name evidence="4" type="ORF">JTE88_02260</name>
</gene>
<dbReference type="SUPFAM" id="SSF51419">
    <property type="entry name" value="PLP-binding barrel"/>
    <property type="match status" value="1"/>
</dbReference>
<dbReference type="PANTHER" id="PTHR10146:SF14">
    <property type="entry name" value="PYRIDOXAL PHOSPHATE HOMEOSTASIS PROTEIN"/>
    <property type="match status" value="1"/>
</dbReference>
<keyword evidence="5" id="KW-1185">Reference proteome</keyword>